<name>A0A1H1JG86_9BURK</name>
<keyword evidence="1" id="KW-0732">Signal</keyword>
<dbReference type="SUPFAM" id="SSF53850">
    <property type="entry name" value="Periplasmic binding protein-like II"/>
    <property type="match status" value="1"/>
</dbReference>
<proteinExistence type="predicted"/>
<feature type="chain" id="PRO_5010179645" evidence="1">
    <location>
        <begin position="24"/>
        <end position="341"/>
    </location>
</feature>
<accession>A0A1H1JG86</accession>
<dbReference type="InterPro" id="IPR015168">
    <property type="entry name" value="SsuA/THI5"/>
</dbReference>
<sequence length="341" mass="36624">MPQTFNRRHFLRATGRLALSAVAAPLTAPYIAKASASRLTVVSNPGLENATLNILMEQQGFFRQFGANALIVEAAGTSGPFNAIATGAADICMVSGSNIVLPRIAEGAPVKIVGAGMRKCALTIFARPDDIRTLADLTGKSVAVGPAKGLLHMLVIQLLRESNIDASQVNFIDKGSNDECHEAVVKGEADACCSSISHLNDDDGLVTISGGNLWETLPRCVFQTAYAADSALRDQHANIVAVMAAYGALYDYLMSPAAHDAFFEARKHAQKKFDKASAQAVWNFNQVQRPYSRDLSLTHDDIDYLQDMEINFGSLKQKLPFHSIADMSPANDAAMLRVGTP</sequence>
<reference evidence="4" key="1">
    <citation type="submission" date="2016-10" db="EMBL/GenBank/DDBJ databases">
        <authorList>
            <person name="Varghese N."/>
        </authorList>
    </citation>
    <scope>NUCLEOTIDE SEQUENCE [LARGE SCALE GENOMIC DNA]</scope>
    <source>
        <strain evidence="4">GAS106B</strain>
    </source>
</reference>
<gene>
    <name evidence="3" type="ORF">SAMN05443245_6324</name>
</gene>
<dbReference type="RefSeq" id="WP_074771536.1">
    <property type="nucleotide sequence ID" value="NZ_FNKP01000003.1"/>
</dbReference>
<evidence type="ECO:0000313" key="3">
    <source>
        <dbReference type="EMBL" id="SDR49023.1"/>
    </source>
</evidence>
<dbReference type="OrthoDB" id="9075676at2"/>
<organism evidence="3 4">
    <name type="scientific">Paraburkholderia fungorum</name>
    <dbReference type="NCBI Taxonomy" id="134537"/>
    <lineage>
        <taxon>Bacteria</taxon>
        <taxon>Pseudomonadati</taxon>
        <taxon>Pseudomonadota</taxon>
        <taxon>Betaproteobacteria</taxon>
        <taxon>Burkholderiales</taxon>
        <taxon>Burkholderiaceae</taxon>
        <taxon>Paraburkholderia</taxon>
    </lineage>
</organism>
<dbReference type="Proteomes" id="UP000183487">
    <property type="component" value="Unassembled WGS sequence"/>
</dbReference>
<dbReference type="EMBL" id="FNKP01000003">
    <property type="protein sequence ID" value="SDR49023.1"/>
    <property type="molecule type" value="Genomic_DNA"/>
</dbReference>
<feature type="signal peptide" evidence="1">
    <location>
        <begin position="1"/>
        <end position="23"/>
    </location>
</feature>
<dbReference type="AlphaFoldDB" id="A0A1H1JG86"/>
<evidence type="ECO:0000313" key="4">
    <source>
        <dbReference type="Proteomes" id="UP000183487"/>
    </source>
</evidence>
<evidence type="ECO:0000256" key="1">
    <source>
        <dbReference type="SAM" id="SignalP"/>
    </source>
</evidence>
<dbReference type="InterPro" id="IPR006311">
    <property type="entry name" value="TAT_signal"/>
</dbReference>
<dbReference type="Pfam" id="PF09084">
    <property type="entry name" value="NMT1"/>
    <property type="match status" value="1"/>
</dbReference>
<feature type="domain" description="SsuA/THI5-like" evidence="2">
    <location>
        <begin position="55"/>
        <end position="193"/>
    </location>
</feature>
<protein>
    <submittedName>
        <fullName evidence="3">NitT/TauT family transport system substrate-binding protein</fullName>
    </submittedName>
</protein>
<dbReference type="Gene3D" id="3.40.190.10">
    <property type="entry name" value="Periplasmic binding protein-like II"/>
    <property type="match status" value="2"/>
</dbReference>
<dbReference type="PANTHER" id="PTHR30024">
    <property type="entry name" value="ALIPHATIC SULFONATES-BINDING PROTEIN-RELATED"/>
    <property type="match status" value="1"/>
</dbReference>
<dbReference type="PROSITE" id="PS51318">
    <property type="entry name" value="TAT"/>
    <property type="match status" value="1"/>
</dbReference>
<evidence type="ECO:0000259" key="2">
    <source>
        <dbReference type="Pfam" id="PF09084"/>
    </source>
</evidence>
<dbReference type="PANTHER" id="PTHR30024:SF42">
    <property type="entry name" value="ALIPHATIC SULFONATES-BINDING PROTEIN-RELATED"/>
    <property type="match status" value="1"/>
</dbReference>
<keyword evidence="4" id="KW-1185">Reference proteome</keyword>